<organism evidence="6 7">
    <name type="scientific">Methanolobus chelungpuianus</name>
    <dbReference type="NCBI Taxonomy" id="502115"/>
    <lineage>
        <taxon>Archaea</taxon>
        <taxon>Methanobacteriati</taxon>
        <taxon>Methanobacteriota</taxon>
        <taxon>Stenosarchaea group</taxon>
        <taxon>Methanomicrobia</taxon>
        <taxon>Methanosarcinales</taxon>
        <taxon>Methanosarcinaceae</taxon>
        <taxon>Methanolobus</taxon>
    </lineage>
</organism>
<dbReference type="PANTHER" id="PTHR22990">
    <property type="entry name" value="F-BOX ONLY PROTEIN"/>
    <property type="match status" value="1"/>
</dbReference>
<dbReference type="InterPro" id="IPR012334">
    <property type="entry name" value="Pectin_lyas_fold"/>
</dbReference>
<dbReference type="InterPro" id="IPR000601">
    <property type="entry name" value="PKD_dom"/>
</dbReference>
<dbReference type="InterPro" id="IPR022441">
    <property type="entry name" value="Para_beta_helix_rpt-2"/>
</dbReference>
<comment type="pathway">
    <text evidence="1">Protein modification; protein ubiquitination.</text>
</comment>
<dbReference type="InterPro" id="IPR039448">
    <property type="entry name" value="Beta_helix"/>
</dbReference>
<keyword evidence="7" id="KW-1185">Reference proteome</keyword>
<sequence length="1025" mass="110697">MAFLVLNISLGAALSSAAVGDGSTEVNYSVSISKDAGITRVQTIDGKILYSGTNDVQAFNTAVNAISKGTILVNQGTYNIATPVALKSNIELVGKNAIIKGYNVFTITSATNVTVRGFEFSNPTATYTAIASSRGFINIVNSNNCLIEGNTFRNFRDYGVYVGVSSTSHYNRNISIKNNSFLDYGYAGVMIGKQSNYIYVEDNTFKNINMRKVNANAYGIAVAKGSNSYKHSEYIYIRNNWIENSPVWEGIDSHGANHVYIQDNTVINCKVPIAVSYQTNEGTYPLPVHTIVITGNYVKGNMNAPEKQHSGIHVLGARNYAKPYTNVTVSGNTVVDVNSWLVSDDGGIVLRDVDGVVVDNNLITGVGGTGINLNNVNNALVQNNDVKNLKKISGSTMGVKMSPVARSFTATIKNNKFDSTVNYHGYSYPKSSNVYTVTLVNQVQSKFTGALRLNVQTDSNAITSPYTPPLTPPQPGAVNEDTSDNTDNTDLTNSWIGISKNAGTTVVKTEDGTVVYSGSNDVEAVKAALNNAYQGTIVFEEGTYAISSAIALNSDTELVGNNAVLSGYNIFTIKDETNITIRGFEFSNPDEEYLGRAGNNGLLDIQNSENITVRDNTFRNFRDFGIYLATRTTSDHNKQITVRDNQFLDYGYCGIMIGKQASNVTVEDNLFRNINVRAMYPNSYGVAVMKSSSAYEYSEYVYIRGNTIENNPVSEGIDSHGANNLYIENNTIRDTRIPIILIHVNDDDNYPEALHNLSVTGNSVIGNLSLDKQDAGIYIFGGISKDGTVVQPYQAVKVSGNNITDVNNWLLNEGGAIMLRNTDGAVIENNEISGAGVAGINLDNADNVVMQNNSVSSMRDISGSSTIGVKLLANGTDFNATLISNTFDSSVAYHARAESESGNVYEVSVRDQDTSMFDNSNDGMRLVVPEDTEPSESSVEGPVANAGGRLTDDGNTVVFYGGESSDSYGIVSYSWDFDASNGIQKDATGMKVTHTFEEPGNYVVTLTVTNMKGQISTDTITVIVK</sequence>
<dbReference type="PROSITE" id="PS50093">
    <property type="entry name" value="PKD"/>
    <property type="match status" value="1"/>
</dbReference>
<name>A0AAE3HB91_9EURY</name>
<dbReference type="Pfam" id="PF18911">
    <property type="entry name" value="PKD_4"/>
    <property type="match status" value="1"/>
</dbReference>
<dbReference type="NCBIfam" id="TIGR03804">
    <property type="entry name" value="para_beta_helix"/>
    <property type="match status" value="1"/>
</dbReference>
<evidence type="ECO:0000313" key="7">
    <source>
        <dbReference type="Proteomes" id="UP001206983"/>
    </source>
</evidence>
<dbReference type="InterPro" id="IPR013783">
    <property type="entry name" value="Ig-like_fold"/>
</dbReference>
<evidence type="ECO:0000256" key="4">
    <source>
        <dbReference type="SAM" id="MobiDB-lite"/>
    </source>
</evidence>
<accession>A0AAE3HB91</accession>
<dbReference type="InterPro" id="IPR006626">
    <property type="entry name" value="PbH1"/>
</dbReference>
<evidence type="ECO:0000313" key="6">
    <source>
        <dbReference type="EMBL" id="MCQ6963401.1"/>
    </source>
</evidence>
<comment type="caution">
    <text evidence="6">The sequence shown here is derived from an EMBL/GenBank/DDBJ whole genome shotgun (WGS) entry which is preliminary data.</text>
</comment>
<proteinExistence type="predicted"/>
<evidence type="ECO:0000259" key="5">
    <source>
        <dbReference type="PROSITE" id="PS50093"/>
    </source>
</evidence>
<dbReference type="SMART" id="SM00710">
    <property type="entry name" value="PbH1"/>
    <property type="match status" value="18"/>
</dbReference>
<evidence type="ECO:0000256" key="3">
    <source>
        <dbReference type="ARBA" id="ARBA00022786"/>
    </source>
</evidence>
<evidence type="ECO:0000256" key="1">
    <source>
        <dbReference type="ARBA" id="ARBA00004906"/>
    </source>
</evidence>
<gene>
    <name evidence="6" type="ORF">PV02_09860</name>
</gene>
<dbReference type="EMBL" id="JTEO01000005">
    <property type="protein sequence ID" value="MCQ6963401.1"/>
    <property type="molecule type" value="Genomic_DNA"/>
</dbReference>
<dbReference type="InterPro" id="IPR011050">
    <property type="entry name" value="Pectin_lyase_fold/virulence"/>
</dbReference>
<keyword evidence="3" id="KW-0833">Ubl conjugation pathway</keyword>
<dbReference type="AlphaFoldDB" id="A0AAE3HB91"/>
<feature type="domain" description="PKD" evidence="5">
    <location>
        <begin position="956"/>
        <end position="1025"/>
    </location>
</feature>
<dbReference type="InterPro" id="IPR035986">
    <property type="entry name" value="PKD_dom_sf"/>
</dbReference>
<dbReference type="InterPro" id="IPR051550">
    <property type="entry name" value="SCF-Subunits/Alg-Epimerases"/>
</dbReference>
<dbReference type="Proteomes" id="UP001206983">
    <property type="component" value="Unassembled WGS sequence"/>
</dbReference>
<dbReference type="Gene3D" id="2.60.40.10">
    <property type="entry name" value="Immunoglobulins"/>
    <property type="match status" value="1"/>
</dbReference>
<dbReference type="Gene3D" id="2.160.20.10">
    <property type="entry name" value="Single-stranded right-handed beta-helix, Pectin lyase-like"/>
    <property type="match status" value="2"/>
</dbReference>
<dbReference type="InterPro" id="IPR022409">
    <property type="entry name" value="PKD/Chitinase_dom"/>
</dbReference>
<dbReference type="Pfam" id="PF13229">
    <property type="entry name" value="Beta_helix"/>
    <property type="match status" value="3"/>
</dbReference>
<reference evidence="6 7" key="1">
    <citation type="journal article" date="2011" name="Appl. Environ. Microbiol.">
        <title>Methanogenic archaea isolated from Taiwan's Chelungpu fault.</title>
        <authorList>
            <person name="Wu S.Y."/>
            <person name="Lai M.C."/>
        </authorList>
    </citation>
    <scope>NUCLEOTIDE SEQUENCE [LARGE SCALE GENOMIC DNA]</scope>
    <source>
        <strain evidence="6 7">St545Mb</strain>
    </source>
</reference>
<protein>
    <recommendedName>
        <fullName evidence="5">PKD domain-containing protein</fullName>
    </recommendedName>
</protein>
<dbReference type="SUPFAM" id="SSF51126">
    <property type="entry name" value="Pectin lyase-like"/>
    <property type="match status" value="3"/>
</dbReference>
<dbReference type="PANTHER" id="PTHR22990:SF15">
    <property type="entry name" value="F-BOX ONLY PROTEIN 10"/>
    <property type="match status" value="1"/>
</dbReference>
<feature type="compositionally biased region" description="Pro residues" evidence="4">
    <location>
        <begin position="466"/>
        <end position="475"/>
    </location>
</feature>
<keyword evidence="2" id="KW-0677">Repeat</keyword>
<feature type="region of interest" description="Disordered" evidence="4">
    <location>
        <begin position="460"/>
        <end position="492"/>
    </location>
</feature>
<dbReference type="CDD" id="cd00146">
    <property type="entry name" value="PKD"/>
    <property type="match status" value="1"/>
</dbReference>
<dbReference type="SMART" id="SM00089">
    <property type="entry name" value="PKD"/>
    <property type="match status" value="1"/>
</dbReference>
<evidence type="ECO:0000256" key="2">
    <source>
        <dbReference type="ARBA" id="ARBA00022737"/>
    </source>
</evidence>
<dbReference type="SUPFAM" id="SSF49299">
    <property type="entry name" value="PKD domain"/>
    <property type="match status" value="1"/>
</dbReference>